<dbReference type="Gene3D" id="3.40.50.300">
    <property type="entry name" value="P-loop containing nucleotide triphosphate hydrolases"/>
    <property type="match status" value="1"/>
</dbReference>
<protein>
    <submittedName>
        <fullName evidence="3">Secretion system protein E</fullName>
    </submittedName>
</protein>
<dbReference type="Gene3D" id="3.30.450.380">
    <property type="match status" value="1"/>
</dbReference>
<dbReference type="InterPro" id="IPR027417">
    <property type="entry name" value="P-loop_NTPase"/>
</dbReference>
<evidence type="ECO:0000313" key="4">
    <source>
        <dbReference type="Proteomes" id="UP000245212"/>
    </source>
</evidence>
<gene>
    <name evidence="3" type="ORF">DD235_07415</name>
</gene>
<organism evidence="3 4">
    <name type="scientific">Corticimicrobacter populi</name>
    <dbReference type="NCBI Taxonomy" id="2175229"/>
    <lineage>
        <taxon>Bacteria</taxon>
        <taxon>Pseudomonadati</taxon>
        <taxon>Pseudomonadota</taxon>
        <taxon>Betaproteobacteria</taxon>
        <taxon>Burkholderiales</taxon>
        <taxon>Alcaligenaceae</taxon>
        <taxon>Corticimicrobacter</taxon>
    </lineage>
</organism>
<name>A0A2V1K436_9BURK</name>
<comment type="similarity">
    <text evidence="1">Belongs to the GSP E family.</text>
</comment>
<dbReference type="GO" id="GO:0016887">
    <property type="term" value="F:ATP hydrolysis activity"/>
    <property type="evidence" value="ECO:0007669"/>
    <property type="project" value="InterPro"/>
</dbReference>
<dbReference type="SUPFAM" id="SSF52540">
    <property type="entry name" value="P-loop containing nucleoside triphosphate hydrolases"/>
    <property type="match status" value="1"/>
</dbReference>
<dbReference type="InterPro" id="IPR050921">
    <property type="entry name" value="T4SS_GSP_E_ATPase"/>
</dbReference>
<feature type="domain" description="Bacterial type II secretion system protein E" evidence="2">
    <location>
        <begin position="152"/>
        <end position="425"/>
    </location>
</feature>
<dbReference type="EMBL" id="QETA01000002">
    <property type="protein sequence ID" value="PWF24123.1"/>
    <property type="molecule type" value="Genomic_DNA"/>
</dbReference>
<sequence>MSFGRKPVIAPAEPQSPNVAMPVSPATVPVPAVGEVTSVAAPMPVSVSVASPRQVEAGRPPAAQISAQPVAAVRSRPRQTDANVVRSEYYARIRQAVFATIDVSAALNRTRDEVALEVDTIIAESVLAENLPVTQSEQRLMGREILNDMFGVGPIEPLLQDDTVSDIMVNGPDQIYVERFGKLELTSLKFRDNAHVINVAQRIASSVGRRVDESSPMVDARLADGSRVNVILPPLAIDGASISIRKFSRKDLTLQRLAARGSMSPSMARVLEIAGACRLNIIVSGGTGSGKTTLLNALSRFISEDERVVTIEDAAELQLQQPHVVRLETRPANLEGTGAITQNDLVRNALRMRPDRIILGETRGAEALDVLQAMNTGHDGSMTTLHANNPRDALIRLESMVMMANGNLPLYSIRRQIASAVNLLVQAERMRDGTRRVTSIVELAGMEGDVIVTQELFRFSYDTSGYDDEVKGSYDSSGMRPIFADRARYYGMETALLEAMRP</sequence>
<evidence type="ECO:0000259" key="2">
    <source>
        <dbReference type="Pfam" id="PF00437"/>
    </source>
</evidence>
<dbReference type="Proteomes" id="UP000245212">
    <property type="component" value="Unassembled WGS sequence"/>
</dbReference>
<accession>A0A2V1K436</accession>
<dbReference type="RefSeq" id="WP_109061401.1">
    <property type="nucleotide sequence ID" value="NZ_QETA01000002.1"/>
</dbReference>
<dbReference type="CDD" id="cd01130">
    <property type="entry name" value="VirB11-like_ATPase"/>
    <property type="match status" value="1"/>
</dbReference>
<dbReference type="PANTHER" id="PTHR30486">
    <property type="entry name" value="TWITCHING MOTILITY PROTEIN PILT"/>
    <property type="match status" value="1"/>
</dbReference>
<comment type="caution">
    <text evidence="3">The sequence shown here is derived from an EMBL/GenBank/DDBJ whole genome shotgun (WGS) entry which is preliminary data.</text>
</comment>
<evidence type="ECO:0000313" key="3">
    <source>
        <dbReference type="EMBL" id="PWF24123.1"/>
    </source>
</evidence>
<dbReference type="PANTHER" id="PTHR30486:SF15">
    <property type="entry name" value="TYPE II_IV SECRETION SYSTEM ATPASE"/>
    <property type="match status" value="1"/>
</dbReference>
<evidence type="ECO:0000256" key="1">
    <source>
        <dbReference type="ARBA" id="ARBA00006611"/>
    </source>
</evidence>
<proteinExistence type="inferred from homology"/>
<reference evidence="4" key="1">
    <citation type="submission" date="2018-05" db="EMBL/GenBank/DDBJ databases">
        <authorList>
            <person name="Li Y."/>
        </authorList>
    </citation>
    <scope>NUCLEOTIDE SEQUENCE [LARGE SCALE GENOMIC DNA]</scope>
    <source>
        <strain evidence="4">3d-2-2</strain>
    </source>
</reference>
<keyword evidence="4" id="KW-1185">Reference proteome</keyword>
<dbReference type="Pfam" id="PF00437">
    <property type="entry name" value="T2SSE"/>
    <property type="match status" value="1"/>
</dbReference>
<dbReference type="InterPro" id="IPR001482">
    <property type="entry name" value="T2SS/T4SS_dom"/>
</dbReference>
<dbReference type="AlphaFoldDB" id="A0A2V1K436"/>